<dbReference type="STRING" id="745368.SAMN02745178_00340"/>
<dbReference type="Gene3D" id="3.40.50.1860">
    <property type="match status" value="2"/>
</dbReference>
<comment type="similarity">
    <text evidence="1">Belongs to the aspartate/glutamate racemases family.</text>
</comment>
<accession>A0A1T4WCK0</accession>
<proteinExistence type="inferred from homology"/>
<dbReference type="GeneID" id="93336836"/>
<protein>
    <submittedName>
        <fullName evidence="3">Aspartate racemase</fullName>
    </submittedName>
</protein>
<gene>
    <name evidence="3" type="ORF">SAMN02745178_00340</name>
</gene>
<dbReference type="InterPro" id="IPR015942">
    <property type="entry name" value="Asp/Glu/hydantoin_racemase"/>
</dbReference>
<dbReference type="PANTHER" id="PTHR21198:SF7">
    <property type="entry name" value="ASPARTATE-GLUTAMATE RACEMASE FAMILY"/>
    <property type="match status" value="1"/>
</dbReference>
<dbReference type="RefSeq" id="WP_242943380.1">
    <property type="nucleotide sequence ID" value="NZ_FUYF01000002.1"/>
</dbReference>
<organism evidence="3 4">
    <name type="scientific">Gemmiger formicilis</name>
    <dbReference type="NCBI Taxonomy" id="745368"/>
    <lineage>
        <taxon>Bacteria</taxon>
        <taxon>Bacillati</taxon>
        <taxon>Bacillota</taxon>
        <taxon>Clostridia</taxon>
        <taxon>Eubacteriales</taxon>
        <taxon>Gemmiger</taxon>
    </lineage>
</organism>
<dbReference type="InterPro" id="IPR001920">
    <property type="entry name" value="Asp/Glu_race"/>
</dbReference>
<dbReference type="Pfam" id="PF01177">
    <property type="entry name" value="Asp_Glu_race"/>
    <property type="match status" value="1"/>
</dbReference>
<sequence length="247" mass="26820">MYYKEGCATLQTKPQKQVLGILGGLGPAASCYLYQMLIDHTPATCDQDHIDIVISSRASTPDRTAFIMGKSKDDPFAVMEQDGFSLVHYGATVLAIPCNTAHYFYDRLAEALPVPVLNMPRLTVADAKAAGCTKLGILATDGTLAAETYQLACQAQGIDWAIPSEEHQQEVMSVIYDDIKQGKRADMAKFGAAVHDLKKQGCDMAVLGCTELSLVKRDEHLGKFFIDSTEVLCRHALEACGVKPIGF</sequence>
<dbReference type="NCBIfam" id="TIGR00035">
    <property type="entry name" value="asp_race"/>
    <property type="match status" value="1"/>
</dbReference>
<dbReference type="InterPro" id="IPR004380">
    <property type="entry name" value="Asp_race"/>
</dbReference>
<name>A0A1T4WCK0_9FIRM</name>
<dbReference type="Proteomes" id="UP000190286">
    <property type="component" value="Unassembled WGS sequence"/>
</dbReference>
<dbReference type="SUPFAM" id="SSF53681">
    <property type="entry name" value="Aspartate/glutamate racemase"/>
    <property type="match status" value="2"/>
</dbReference>
<keyword evidence="2" id="KW-0413">Isomerase</keyword>
<keyword evidence="4" id="KW-1185">Reference proteome</keyword>
<dbReference type="PROSITE" id="PS00923">
    <property type="entry name" value="ASP_GLU_RACEMASE_1"/>
    <property type="match status" value="1"/>
</dbReference>
<dbReference type="GO" id="GO:0047661">
    <property type="term" value="F:amino-acid racemase activity"/>
    <property type="evidence" value="ECO:0007669"/>
    <property type="project" value="InterPro"/>
</dbReference>
<evidence type="ECO:0000313" key="4">
    <source>
        <dbReference type="Proteomes" id="UP000190286"/>
    </source>
</evidence>
<evidence type="ECO:0000256" key="1">
    <source>
        <dbReference type="ARBA" id="ARBA00007847"/>
    </source>
</evidence>
<dbReference type="InterPro" id="IPR018187">
    <property type="entry name" value="Asp/Glu_racemase_AS_1"/>
</dbReference>
<evidence type="ECO:0000256" key="2">
    <source>
        <dbReference type="ARBA" id="ARBA00023235"/>
    </source>
</evidence>
<evidence type="ECO:0000313" key="3">
    <source>
        <dbReference type="EMBL" id="SKA75013.1"/>
    </source>
</evidence>
<dbReference type="AlphaFoldDB" id="A0A1T4WCK0"/>
<dbReference type="PANTHER" id="PTHR21198">
    <property type="entry name" value="GLUTAMATE RACEMASE"/>
    <property type="match status" value="1"/>
</dbReference>
<dbReference type="EMBL" id="FUYF01000002">
    <property type="protein sequence ID" value="SKA75013.1"/>
    <property type="molecule type" value="Genomic_DNA"/>
</dbReference>
<reference evidence="3 4" key="1">
    <citation type="submission" date="2017-02" db="EMBL/GenBank/DDBJ databases">
        <authorList>
            <person name="Peterson S.W."/>
        </authorList>
    </citation>
    <scope>NUCLEOTIDE SEQUENCE [LARGE SCALE GENOMIC DNA]</scope>
    <source>
        <strain evidence="3 4">ATCC 27749</strain>
    </source>
</reference>